<dbReference type="Proteomes" id="UP001302745">
    <property type="component" value="Unassembled WGS sequence"/>
</dbReference>
<evidence type="ECO:0000313" key="4">
    <source>
        <dbReference type="Proteomes" id="UP001302745"/>
    </source>
</evidence>
<evidence type="ECO:0000256" key="2">
    <source>
        <dbReference type="SAM" id="MobiDB-lite"/>
    </source>
</evidence>
<name>A0AAN6ZVE8_9PEZI</name>
<evidence type="ECO:0000256" key="1">
    <source>
        <dbReference type="SAM" id="Coils"/>
    </source>
</evidence>
<sequence>MWLTPQQRPTTPGKPGTAGANPGADEKTVDDDIPTLDLGTSGAGDGGEPADLDEGTVAGVEGEGLVFMGVSSPTLVTSFPPRRLASHREYSAGRRPSTTGTRSTSTSSTGTDYSRGRRRLEATKDLYLANPAIPSWHHTHDDLDYEPWPLETDSRVKTLLGQVTEPPRYGMFERVDSRDVLQNHMKDSAPGVQALWERLLECYDVAMGGKRAALLGLVDAHQKIRDEQEHSATLTGRIIWLTKDNNTLSNRVVPLLEAETAEQQKQIATLKETNRTLARDVAILKTRYRKLWTAQETQFEVLEGMIAEWGTLSGTTTVRSTAGHSGDYDARFEPIRAALEEAALAAAMSSTRYQRLKEKYDALVTQRPKSQGTASNAELESKLTRVELRNRVLENELKATQRLAAKKDEDHAQLTARLTPRSEPEPHQQQQQTEIDQLKKEAAVYKDKCAALQRAVDGLKQKFAAQAAEVTHDQNGNKTNMEEIEDSMKGLHATVTGVIGGLESGGPGAESSSSNIREPLLSEEVIRDIRDIEATQLRTIQSSQAVMDEIKASIDQVVKQITAEMANTKAIHAEEAKQILEELRKLTISADDWIWDHQTMDEHEGLIQDELDALRRQVQSNQGGSQEIGQQVREQYAQIDAAKVTPQRSGRPEISSAGPSGQHADAACFCTLLRHLLPGVYHSIISGG</sequence>
<gene>
    <name evidence="3" type="ORF">C8A00DRAFT_34963</name>
</gene>
<feature type="compositionally biased region" description="Low complexity" evidence="2">
    <location>
        <begin position="93"/>
        <end position="113"/>
    </location>
</feature>
<protein>
    <submittedName>
        <fullName evidence="3">Uncharacterized protein</fullName>
    </submittedName>
</protein>
<feature type="compositionally biased region" description="Polar residues" evidence="2">
    <location>
        <begin position="1"/>
        <end position="10"/>
    </location>
</feature>
<evidence type="ECO:0000313" key="3">
    <source>
        <dbReference type="EMBL" id="KAK4152377.1"/>
    </source>
</evidence>
<feature type="coiled-coil region" evidence="1">
    <location>
        <begin position="376"/>
        <end position="462"/>
    </location>
</feature>
<feature type="region of interest" description="Disordered" evidence="2">
    <location>
        <begin position="76"/>
        <end position="116"/>
    </location>
</feature>
<dbReference type="AlphaFoldDB" id="A0AAN6ZVE8"/>
<comment type="caution">
    <text evidence="3">The sequence shown here is derived from an EMBL/GenBank/DDBJ whole genome shotgun (WGS) entry which is preliminary data.</text>
</comment>
<feature type="region of interest" description="Disordered" evidence="2">
    <location>
        <begin position="1"/>
        <end position="55"/>
    </location>
</feature>
<keyword evidence="1" id="KW-0175">Coiled coil</keyword>
<proteinExistence type="predicted"/>
<feature type="region of interest" description="Disordered" evidence="2">
    <location>
        <begin position="642"/>
        <end position="662"/>
    </location>
</feature>
<organism evidence="3 4">
    <name type="scientific">Chaetomidium leptoderma</name>
    <dbReference type="NCBI Taxonomy" id="669021"/>
    <lineage>
        <taxon>Eukaryota</taxon>
        <taxon>Fungi</taxon>
        <taxon>Dikarya</taxon>
        <taxon>Ascomycota</taxon>
        <taxon>Pezizomycotina</taxon>
        <taxon>Sordariomycetes</taxon>
        <taxon>Sordariomycetidae</taxon>
        <taxon>Sordariales</taxon>
        <taxon>Chaetomiaceae</taxon>
        <taxon>Chaetomidium</taxon>
    </lineage>
</organism>
<feature type="non-terminal residue" evidence="3">
    <location>
        <position position="688"/>
    </location>
</feature>
<accession>A0AAN6ZVE8</accession>
<keyword evidence="4" id="KW-1185">Reference proteome</keyword>
<reference evidence="3" key="2">
    <citation type="submission" date="2023-05" db="EMBL/GenBank/DDBJ databases">
        <authorList>
            <consortium name="Lawrence Berkeley National Laboratory"/>
            <person name="Steindorff A."/>
            <person name="Hensen N."/>
            <person name="Bonometti L."/>
            <person name="Westerberg I."/>
            <person name="Brannstrom I.O."/>
            <person name="Guillou S."/>
            <person name="Cros-Aarteil S."/>
            <person name="Calhoun S."/>
            <person name="Haridas S."/>
            <person name="Kuo A."/>
            <person name="Mondo S."/>
            <person name="Pangilinan J."/>
            <person name="Riley R."/>
            <person name="Labutti K."/>
            <person name="Andreopoulos B."/>
            <person name="Lipzen A."/>
            <person name="Chen C."/>
            <person name="Yanf M."/>
            <person name="Daum C."/>
            <person name="Ng V."/>
            <person name="Clum A."/>
            <person name="Ohm R."/>
            <person name="Martin F."/>
            <person name="Silar P."/>
            <person name="Natvig D."/>
            <person name="Lalanne C."/>
            <person name="Gautier V."/>
            <person name="Ament-Velasquez S.L."/>
            <person name="Kruys A."/>
            <person name="Hutchinson M.I."/>
            <person name="Powell A.J."/>
            <person name="Barry K."/>
            <person name="Miller A.N."/>
            <person name="Grigoriev I.V."/>
            <person name="Debuchy R."/>
            <person name="Gladieux P."/>
            <person name="Thoren M.H."/>
            <person name="Johannesson H."/>
        </authorList>
    </citation>
    <scope>NUCLEOTIDE SEQUENCE</scope>
    <source>
        <strain evidence="3">CBS 538.74</strain>
    </source>
</reference>
<reference evidence="3" key="1">
    <citation type="journal article" date="2023" name="Mol. Phylogenet. Evol.">
        <title>Genome-scale phylogeny and comparative genomics of the fungal order Sordariales.</title>
        <authorList>
            <person name="Hensen N."/>
            <person name="Bonometti L."/>
            <person name="Westerberg I."/>
            <person name="Brannstrom I.O."/>
            <person name="Guillou S."/>
            <person name="Cros-Aarteil S."/>
            <person name="Calhoun S."/>
            <person name="Haridas S."/>
            <person name="Kuo A."/>
            <person name="Mondo S."/>
            <person name="Pangilinan J."/>
            <person name="Riley R."/>
            <person name="LaButti K."/>
            <person name="Andreopoulos B."/>
            <person name="Lipzen A."/>
            <person name="Chen C."/>
            <person name="Yan M."/>
            <person name="Daum C."/>
            <person name="Ng V."/>
            <person name="Clum A."/>
            <person name="Steindorff A."/>
            <person name="Ohm R.A."/>
            <person name="Martin F."/>
            <person name="Silar P."/>
            <person name="Natvig D.O."/>
            <person name="Lalanne C."/>
            <person name="Gautier V."/>
            <person name="Ament-Velasquez S.L."/>
            <person name="Kruys A."/>
            <person name="Hutchinson M.I."/>
            <person name="Powell A.J."/>
            <person name="Barry K."/>
            <person name="Miller A.N."/>
            <person name="Grigoriev I.V."/>
            <person name="Debuchy R."/>
            <person name="Gladieux P."/>
            <person name="Hiltunen Thoren M."/>
            <person name="Johannesson H."/>
        </authorList>
    </citation>
    <scope>NUCLEOTIDE SEQUENCE</scope>
    <source>
        <strain evidence="3">CBS 538.74</strain>
    </source>
</reference>
<dbReference type="EMBL" id="MU856977">
    <property type="protein sequence ID" value="KAK4152377.1"/>
    <property type="molecule type" value="Genomic_DNA"/>
</dbReference>